<dbReference type="Gene3D" id="3.30.70.100">
    <property type="match status" value="1"/>
</dbReference>
<evidence type="ECO:0000313" key="7">
    <source>
        <dbReference type="EMBL" id="CAB4965983.1"/>
    </source>
</evidence>
<evidence type="ECO:0000313" key="4">
    <source>
        <dbReference type="EMBL" id="CAB4615850.1"/>
    </source>
</evidence>
<gene>
    <name evidence="1" type="ORF">UFOPK1508_00719</name>
    <name evidence="2" type="ORF">UFOPK1599_00885</name>
    <name evidence="3" type="ORF">UFOPK1798_00789</name>
    <name evidence="4" type="ORF">UFOPK1894_00617</name>
    <name evidence="5" type="ORF">UFOPK2179_00547</name>
    <name evidence="6" type="ORF">UFOPK2715_00464</name>
    <name evidence="7" type="ORF">UFOPK3883_00784</name>
</gene>
<sequence length="102" mass="11294">MAKLVEVTVFKPNAGKMNDALSTCGEVKSYLLKNGVDEVWYNTGTIGRHFGCIISYQVYASGEVSGKVNDSLNVDKQYAQLLAKMNSQGEFISHDSYYQTNI</sequence>
<reference evidence="7" key="1">
    <citation type="submission" date="2020-05" db="EMBL/GenBank/DDBJ databases">
        <authorList>
            <person name="Chiriac C."/>
            <person name="Salcher M."/>
            <person name="Ghai R."/>
            <person name="Kavagutti S V."/>
        </authorList>
    </citation>
    <scope>NUCLEOTIDE SEQUENCE</scope>
</reference>
<dbReference type="EMBL" id="CAEZSW010000096">
    <property type="protein sequence ID" value="CAB4555678.1"/>
    <property type="molecule type" value="Genomic_DNA"/>
</dbReference>
<dbReference type="EMBL" id="CAEZTE010000054">
    <property type="protein sequence ID" value="CAB4566881.1"/>
    <property type="molecule type" value="Genomic_DNA"/>
</dbReference>
<evidence type="ECO:0000313" key="6">
    <source>
        <dbReference type="EMBL" id="CAB4721439.1"/>
    </source>
</evidence>
<evidence type="ECO:0000313" key="1">
    <source>
        <dbReference type="EMBL" id="CAB4555678.1"/>
    </source>
</evidence>
<organism evidence="7">
    <name type="scientific">freshwater metagenome</name>
    <dbReference type="NCBI Taxonomy" id="449393"/>
    <lineage>
        <taxon>unclassified sequences</taxon>
        <taxon>metagenomes</taxon>
        <taxon>ecological metagenomes</taxon>
    </lineage>
</organism>
<dbReference type="EMBL" id="CAFBNV010000064">
    <property type="protein sequence ID" value="CAB4965983.1"/>
    <property type="molecule type" value="Genomic_DNA"/>
</dbReference>
<dbReference type="EMBL" id="CAEZVA010000040">
    <property type="protein sequence ID" value="CAB4615850.1"/>
    <property type="molecule type" value="Genomic_DNA"/>
</dbReference>
<dbReference type="EMBL" id="CAEZWC010000049">
    <property type="protein sequence ID" value="CAB4647606.1"/>
    <property type="molecule type" value="Genomic_DNA"/>
</dbReference>
<proteinExistence type="predicted"/>
<protein>
    <submittedName>
        <fullName evidence="7">Unannotated protein</fullName>
    </submittedName>
</protein>
<evidence type="ECO:0000313" key="5">
    <source>
        <dbReference type="EMBL" id="CAB4647606.1"/>
    </source>
</evidence>
<evidence type="ECO:0000313" key="2">
    <source>
        <dbReference type="EMBL" id="CAB4566881.1"/>
    </source>
</evidence>
<evidence type="ECO:0000313" key="3">
    <source>
        <dbReference type="EMBL" id="CAB4597321.1"/>
    </source>
</evidence>
<dbReference type="EMBL" id="CAEZYN010000029">
    <property type="protein sequence ID" value="CAB4721439.1"/>
    <property type="molecule type" value="Genomic_DNA"/>
</dbReference>
<accession>A0A6J7LGU6</accession>
<dbReference type="AlphaFoldDB" id="A0A6J7LGU6"/>
<name>A0A6J7LGU6_9ZZZZ</name>
<dbReference type="EMBL" id="CAEZUH010000077">
    <property type="protein sequence ID" value="CAB4597321.1"/>
    <property type="molecule type" value="Genomic_DNA"/>
</dbReference>